<protein>
    <recommendedName>
        <fullName evidence="8">Rhodopsin domain-containing protein</fullName>
    </recommendedName>
</protein>
<feature type="domain" description="Rhodopsin" evidence="8">
    <location>
        <begin position="26"/>
        <end position="228"/>
    </location>
</feature>
<evidence type="ECO:0000256" key="4">
    <source>
        <dbReference type="ARBA" id="ARBA00023136"/>
    </source>
</evidence>
<comment type="subcellular location">
    <subcellularLocation>
        <location evidence="1">Membrane</location>
        <topology evidence="1">Multi-pass membrane protein</topology>
    </subcellularLocation>
</comment>
<dbReference type="Pfam" id="PF20684">
    <property type="entry name" value="Fung_rhodopsin"/>
    <property type="match status" value="1"/>
</dbReference>
<evidence type="ECO:0000256" key="5">
    <source>
        <dbReference type="ARBA" id="ARBA00038359"/>
    </source>
</evidence>
<dbReference type="InterPro" id="IPR049326">
    <property type="entry name" value="Rhodopsin_dom_fungi"/>
</dbReference>
<accession>A0A9W8YYK6</accession>
<dbReference type="Proteomes" id="UP001140510">
    <property type="component" value="Unassembled WGS sequence"/>
</dbReference>
<dbReference type="AlphaFoldDB" id="A0A9W8YYK6"/>
<dbReference type="PANTHER" id="PTHR33048:SF47">
    <property type="entry name" value="INTEGRAL MEMBRANE PROTEIN-RELATED"/>
    <property type="match status" value="1"/>
</dbReference>
<keyword evidence="10" id="KW-1185">Reference proteome</keyword>
<feature type="transmembrane region" description="Helical" evidence="7">
    <location>
        <begin position="204"/>
        <end position="227"/>
    </location>
</feature>
<comment type="similarity">
    <text evidence="5">Belongs to the SAT4 family.</text>
</comment>
<dbReference type="GO" id="GO:0016020">
    <property type="term" value="C:membrane"/>
    <property type="evidence" value="ECO:0007669"/>
    <property type="project" value="UniProtKB-SubCell"/>
</dbReference>
<evidence type="ECO:0000256" key="3">
    <source>
        <dbReference type="ARBA" id="ARBA00022989"/>
    </source>
</evidence>
<dbReference type="OrthoDB" id="5329176at2759"/>
<keyword evidence="4 7" id="KW-0472">Membrane</keyword>
<gene>
    <name evidence="9" type="ORF">N0V91_010819</name>
</gene>
<evidence type="ECO:0000313" key="9">
    <source>
        <dbReference type="EMBL" id="KAJ4395461.1"/>
    </source>
</evidence>
<dbReference type="EMBL" id="JAPEVA010000157">
    <property type="protein sequence ID" value="KAJ4395461.1"/>
    <property type="molecule type" value="Genomic_DNA"/>
</dbReference>
<feature type="region of interest" description="Disordered" evidence="6">
    <location>
        <begin position="233"/>
        <end position="252"/>
    </location>
</feature>
<evidence type="ECO:0000259" key="8">
    <source>
        <dbReference type="Pfam" id="PF20684"/>
    </source>
</evidence>
<keyword evidence="2 7" id="KW-0812">Transmembrane</keyword>
<evidence type="ECO:0000256" key="1">
    <source>
        <dbReference type="ARBA" id="ARBA00004141"/>
    </source>
</evidence>
<organism evidence="9 10">
    <name type="scientific">Didymella pomorum</name>
    <dbReference type="NCBI Taxonomy" id="749634"/>
    <lineage>
        <taxon>Eukaryota</taxon>
        <taxon>Fungi</taxon>
        <taxon>Dikarya</taxon>
        <taxon>Ascomycota</taxon>
        <taxon>Pezizomycotina</taxon>
        <taxon>Dothideomycetes</taxon>
        <taxon>Pleosporomycetidae</taxon>
        <taxon>Pleosporales</taxon>
        <taxon>Pleosporineae</taxon>
        <taxon>Didymellaceae</taxon>
        <taxon>Didymella</taxon>
    </lineage>
</organism>
<feature type="transmembrane region" description="Helical" evidence="7">
    <location>
        <begin position="83"/>
        <end position="105"/>
    </location>
</feature>
<dbReference type="InterPro" id="IPR052337">
    <property type="entry name" value="SAT4-like"/>
</dbReference>
<feature type="transmembrane region" description="Helical" evidence="7">
    <location>
        <begin position="129"/>
        <end position="154"/>
    </location>
</feature>
<reference evidence="9" key="1">
    <citation type="submission" date="2022-10" db="EMBL/GenBank/DDBJ databases">
        <title>Tapping the CABI collections for fungal endophytes: first genome assemblies for Collariella, Neodidymelliopsis, Ascochyta clinopodiicola, Didymella pomorum, Didymosphaeria variabile, Neocosmospora piperis and Neocucurbitaria cava.</title>
        <authorList>
            <person name="Hill R."/>
        </authorList>
    </citation>
    <scope>NUCLEOTIDE SEQUENCE</scope>
    <source>
        <strain evidence="9">IMI 355091</strain>
    </source>
</reference>
<comment type="caution">
    <text evidence="9">The sequence shown here is derived from an EMBL/GenBank/DDBJ whole genome shotgun (WGS) entry which is preliminary data.</text>
</comment>
<proteinExistence type="inferred from homology"/>
<feature type="transmembrane region" description="Helical" evidence="7">
    <location>
        <begin position="166"/>
        <end position="184"/>
    </location>
</feature>
<keyword evidence="3 7" id="KW-1133">Transmembrane helix</keyword>
<evidence type="ECO:0000256" key="6">
    <source>
        <dbReference type="SAM" id="MobiDB-lite"/>
    </source>
</evidence>
<sequence>MTSCRWLWDQVFLVGALGLWQRAFLMGCAGPEPRDCNYLNPSGDVLMWFFITSIIYDAVLHFIIRAAFFTFYWSFSAQSSFRFWIGLGFGADVMLLIFNILIIVFRCQPTTANFRPLERLTAQCMESGFALFAPAAINSLLNLYVLLLPIPIFYRVQVPFHRKMHICCMFAIGGAAVVLGFIRMHSLKIINSGTDTSTAVGEAMIVGALGMSLAVVAHNLPSLRMFWKHVSKGRPKAKGKPQPPFDIRPRKLPSTSLLGTDGTVYEVNGFLSPEHPSASMTGLVDRPLPPLPAVARQARYPIVNDDFGSRARMPPHVAWPA</sequence>
<evidence type="ECO:0000313" key="10">
    <source>
        <dbReference type="Proteomes" id="UP001140510"/>
    </source>
</evidence>
<feature type="transmembrane region" description="Helical" evidence="7">
    <location>
        <begin position="45"/>
        <end position="71"/>
    </location>
</feature>
<evidence type="ECO:0000256" key="2">
    <source>
        <dbReference type="ARBA" id="ARBA00022692"/>
    </source>
</evidence>
<evidence type="ECO:0000256" key="7">
    <source>
        <dbReference type="SAM" id="Phobius"/>
    </source>
</evidence>
<name>A0A9W8YYK6_9PLEO</name>
<dbReference type="PANTHER" id="PTHR33048">
    <property type="entry name" value="PTH11-LIKE INTEGRAL MEMBRANE PROTEIN (AFU_ORTHOLOGUE AFUA_5G11245)"/>
    <property type="match status" value="1"/>
</dbReference>